<feature type="domain" description="Tetracyclin repressor-like C-terminal group 31" evidence="1">
    <location>
        <begin position="64"/>
        <end position="168"/>
    </location>
</feature>
<evidence type="ECO:0000313" key="3">
    <source>
        <dbReference type="Proteomes" id="UP000009235"/>
    </source>
</evidence>
<dbReference type="Pfam" id="PF17940">
    <property type="entry name" value="TetR_C_31"/>
    <property type="match status" value="1"/>
</dbReference>
<evidence type="ECO:0000313" key="2">
    <source>
        <dbReference type="EMBL" id="AEF39126.1"/>
    </source>
</evidence>
<dbReference type="Gene3D" id="1.10.357.10">
    <property type="entry name" value="Tetracycline Repressor, domain 2"/>
    <property type="match status" value="1"/>
</dbReference>
<dbReference type="HOGENOM" id="CLU_069356_21_4_11"/>
<accession>F6EKF5</accession>
<reference evidence="2 3" key="1">
    <citation type="journal article" date="2011" name="J. Bacteriol.">
        <title>Complete genome sequence of Amycolicicoccus subflavus DQS3-9A1T, an actinomycete isolated from crude oil-polluted soil.</title>
        <authorList>
            <person name="Cai M."/>
            <person name="Chen W.M."/>
            <person name="Nie Y."/>
            <person name="Chi C.Q."/>
            <person name="Wang Y.N."/>
            <person name="Tang Y.Q."/>
            <person name="Li G.Y."/>
            <person name="Wu X.L."/>
        </authorList>
    </citation>
    <scope>NUCLEOTIDE SEQUENCE [LARGE SCALE GENOMIC DNA]</scope>
    <source>
        <strain evidence="3">DSM 45089 / DQS3-9A1</strain>
    </source>
</reference>
<organism evidence="2 3">
    <name type="scientific">Hoyosella subflava (strain DSM 45089 / JCM 17490 / NBRC 109087 / DQS3-9A1)</name>
    <name type="common">Amycolicicoccus subflavus</name>
    <dbReference type="NCBI Taxonomy" id="443218"/>
    <lineage>
        <taxon>Bacteria</taxon>
        <taxon>Bacillati</taxon>
        <taxon>Actinomycetota</taxon>
        <taxon>Actinomycetes</taxon>
        <taxon>Mycobacteriales</taxon>
        <taxon>Hoyosellaceae</taxon>
        <taxon>Hoyosella</taxon>
    </lineage>
</organism>
<dbReference type="OrthoDB" id="6929199at2"/>
<dbReference type="InterPro" id="IPR009057">
    <property type="entry name" value="Homeodomain-like_sf"/>
</dbReference>
<sequence length="174" mass="18613">MREGGLEAVRHRGVAQRAGLPLASTTYYFSSLDDLVVSAAEFEAADAMNRVDELVAGVPKRARSIHTLVDLLVDVLVGRGVGSDALASRYEQNLAIARHPELREIQVRMRAHTIAAISEILARSGRPVRESRARALEAMVAGAVLSAVLDEPPDLAGTVRSLLCDVIDQLAPPG</sequence>
<name>F6EKF5_HOYSD</name>
<dbReference type="EMBL" id="CP002786">
    <property type="protein sequence ID" value="AEF39126.1"/>
    <property type="molecule type" value="Genomic_DNA"/>
</dbReference>
<protein>
    <submittedName>
        <fullName evidence="2">Putative transcriptional regulator, TetR family</fullName>
    </submittedName>
</protein>
<proteinExistence type="predicted"/>
<dbReference type="Proteomes" id="UP000009235">
    <property type="component" value="Chromosome"/>
</dbReference>
<gene>
    <name evidence="2" type="ordered locus">AS9A_0672</name>
</gene>
<dbReference type="STRING" id="443218.AS9A_0672"/>
<dbReference type="AlphaFoldDB" id="F6EKF5"/>
<dbReference type="InterPro" id="IPR041583">
    <property type="entry name" value="TetR_C_31"/>
</dbReference>
<keyword evidence="3" id="KW-1185">Reference proteome</keyword>
<evidence type="ECO:0000259" key="1">
    <source>
        <dbReference type="Pfam" id="PF17940"/>
    </source>
</evidence>
<dbReference type="eggNOG" id="COG3226">
    <property type="taxonomic scope" value="Bacteria"/>
</dbReference>
<dbReference type="KEGG" id="asd:AS9A_0672"/>
<dbReference type="SUPFAM" id="SSF46689">
    <property type="entry name" value="Homeodomain-like"/>
    <property type="match status" value="1"/>
</dbReference>